<evidence type="ECO:0000259" key="1">
    <source>
        <dbReference type="Pfam" id="PF16823"/>
    </source>
</evidence>
<dbReference type="RefSeq" id="WP_146473870.1">
    <property type="nucleotide sequence ID" value="NZ_BNCF01000010.1"/>
</dbReference>
<keyword evidence="3" id="KW-1185">Reference proteome</keyword>
<dbReference type="OrthoDB" id="9151696at2"/>
<evidence type="ECO:0000313" key="3">
    <source>
        <dbReference type="Proteomes" id="UP000636453"/>
    </source>
</evidence>
<gene>
    <name evidence="2" type="ORF">GCM10007167_19480</name>
</gene>
<evidence type="ECO:0000313" key="2">
    <source>
        <dbReference type="EMBL" id="GHE37424.1"/>
    </source>
</evidence>
<accession>A0A918Z4H0</accession>
<dbReference type="InterPro" id="IPR031800">
    <property type="entry name" value="PilZ_atypical"/>
</dbReference>
<reference evidence="2" key="1">
    <citation type="journal article" date="2014" name="Int. J. Syst. Evol. Microbiol.">
        <title>Complete genome sequence of Corynebacterium casei LMG S-19264T (=DSM 44701T), isolated from a smear-ripened cheese.</title>
        <authorList>
            <consortium name="US DOE Joint Genome Institute (JGI-PGF)"/>
            <person name="Walter F."/>
            <person name="Albersmeier A."/>
            <person name="Kalinowski J."/>
            <person name="Ruckert C."/>
        </authorList>
    </citation>
    <scope>NUCLEOTIDE SEQUENCE</scope>
    <source>
        <strain evidence="2">KCTC 32020</strain>
    </source>
</reference>
<protein>
    <recommendedName>
        <fullName evidence="1">Cyclic di-GMP receptor atypical PilZ domain-containing protein</fullName>
    </recommendedName>
</protein>
<reference evidence="2" key="2">
    <citation type="submission" date="2020-09" db="EMBL/GenBank/DDBJ databases">
        <authorList>
            <person name="Sun Q."/>
            <person name="Kim S."/>
        </authorList>
    </citation>
    <scope>NUCLEOTIDE SEQUENCE</scope>
    <source>
        <strain evidence="2">KCTC 32020</strain>
    </source>
</reference>
<sequence>MTPDAARAEVELFDEAMSCRDALPAAFVFAALDERRIVQSCERAEALLRTIAQIEDGTGEDDDRAHDPVIQRLEAKVNVLLELVGGLIARDLAMPPVREVRWSRKGIVLAQAEGGSLGEHGLLRLQPAAWLPQLLELPARVIAVEPGAERRLWLRVEPLPDPLEAALERHLFRVHRRAIARRNQQKARG</sequence>
<proteinExistence type="predicted"/>
<dbReference type="EMBL" id="BNCF01000010">
    <property type="protein sequence ID" value="GHE37424.1"/>
    <property type="molecule type" value="Genomic_DNA"/>
</dbReference>
<dbReference type="Proteomes" id="UP000636453">
    <property type="component" value="Unassembled WGS sequence"/>
</dbReference>
<dbReference type="AlphaFoldDB" id="A0A918Z4H0"/>
<feature type="domain" description="Cyclic di-GMP receptor atypical PilZ" evidence="1">
    <location>
        <begin position="48"/>
        <end position="181"/>
    </location>
</feature>
<name>A0A918Z4H0_9GAMM</name>
<comment type="caution">
    <text evidence="2">The sequence shown here is derived from an EMBL/GenBank/DDBJ whole genome shotgun (WGS) entry which is preliminary data.</text>
</comment>
<dbReference type="Pfam" id="PF16823">
    <property type="entry name" value="tPilZ"/>
    <property type="match status" value="1"/>
</dbReference>
<organism evidence="2 3">
    <name type="scientific">Vulcaniibacterium thermophilum</name>
    <dbReference type="NCBI Taxonomy" id="1169913"/>
    <lineage>
        <taxon>Bacteria</taxon>
        <taxon>Pseudomonadati</taxon>
        <taxon>Pseudomonadota</taxon>
        <taxon>Gammaproteobacteria</taxon>
        <taxon>Lysobacterales</taxon>
        <taxon>Lysobacteraceae</taxon>
        <taxon>Vulcaniibacterium</taxon>
    </lineage>
</organism>